<accession>X1KJC1</accession>
<dbReference type="InterPro" id="IPR036388">
    <property type="entry name" value="WH-like_DNA-bd_sf"/>
</dbReference>
<dbReference type="InterPro" id="IPR036390">
    <property type="entry name" value="WH_DNA-bd_sf"/>
</dbReference>
<feature type="non-terminal residue" evidence="1">
    <location>
        <position position="98"/>
    </location>
</feature>
<organism evidence="1">
    <name type="scientific">marine sediment metagenome</name>
    <dbReference type="NCBI Taxonomy" id="412755"/>
    <lineage>
        <taxon>unclassified sequences</taxon>
        <taxon>metagenomes</taxon>
        <taxon>ecological metagenomes</taxon>
    </lineage>
</organism>
<evidence type="ECO:0000313" key="1">
    <source>
        <dbReference type="EMBL" id="GAH90244.1"/>
    </source>
</evidence>
<dbReference type="Gene3D" id="1.10.10.10">
    <property type="entry name" value="Winged helix-like DNA-binding domain superfamily/Winged helix DNA-binding domain"/>
    <property type="match status" value="1"/>
</dbReference>
<reference evidence="1" key="1">
    <citation type="journal article" date="2014" name="Front. Microbiol.">
        <title>High frequency of phylogenetically diverse reductive dehalogenase-homologous genes in deep subseafloor sedimentary metagenomes.</title>
        <authorList>
            <person name="Kawai M."/>
            <person name="Futagami T."/>
            <person name="Toyoda A."/>
            <person name="Takaki Y."/>
            <person name="Nishi S."/>
            <person name="Hori S."/>
            <person name="Arai W."/>
            <person name="Tsubouchi T."/>
            <person name="Morono Y."/>
            <person name="Uchiyama I."/>
            <person name="Ito T."/>
            <person name="Fujiyama A."/>
            <person name="Inagaki F."/>
            <person name="Takami H."/>
        </authorList>
    </citation>
    <scope>NUCLEOTIDE SEQUENCE</scope>
    <source>
        <strain evidence="1">Expedition CK06-06</strain>
    </source>
</reference>
<evidence type="ECO:0008006" key="2">
    <source>
        <dbReference type="Google" id="ProtNLM"/>
    </source>
</evidence>
<proteinExistence type="predicted"/>
<protein>
    <recommendedName>
        <fullName evidence="2">HTH marR-type domain-containing protein</fullName>
    </recommendedName>
</protein>
<dbReference type="SUPFAM" id="SSF46785">
    <property type="entry name" value="Winged helix' DNA-binding domain"/>
    <property type="match status" value="1"/>
</dbReference>
<name>X1KJC1_9ZZZZ</name>
<dbReference type="EMBL" id="BARV01000865">
    <property type="protein sequence ID" value="GAH90244.1"/>
    <property type="molecule type" value="Genomic_DNA"/>
</dbReference>
<dbReference type="AlphaFoldDB" id="X1KJC1"/>
<comment type="caution">
    <text evidence="1">The sequence shown here is derived from an EMBL/GenBank/DDBJ whole genome shotgun (WGS) entry which is preliminary data.</text>
</comment>
<gene>
    <name evidence="1" type="ORF">S06H3_02838</name>
</gene>
<sequence>MGKKINRAVENLFLQEKPLKALILLKSENKPLYTAIISKEIDCTYAHTLNVLAELEKLKLVRFKETGRIKLVNLTELGEEAAAVLENFIDLLRLGDAE</sequence>